<keyword evidence="1" id="KW-0560">Oxidoreductase</keyword>
<accession>A0AAD8QU23</accession>
<dbReference type="FunFam" id="3.60.130.10:FF:000006">
    <property type="entry name" value="Clavaminate synthase-like protein At3g21360"/>
    <property type="match status" value="1"/>
</dbReference>
<proteinExistence type="predicted"/>
<dbReference type="InterPro" id="IPR003819">
    <property type="entry name" value="TauD/TfdA-like"/>
</dbReference>
<dbReference type="AlphaFoldDB" id="A0AAD8QU23"/>
<evidence type="ECO:0000313" key="4">
    <source>
        <dbReference type="Proteomes" id="UP001231189"/>
    </source>
</evidence>
<evidence type="ECO:0000256" key="1">
    <source>
        <dbReference type="ARBA" id="ARBA00023002"/>
    </source>
</evidence>
<comment type="caution">
    <text evidence="3">The sequence shown here is derived from an EMBL/GenBank/DDBJ whole genome shotgun (WGS) entry which is preliminary data.</text>
</comment>
<dbReference type="PANTHER" id="PTHR10696">
    <property type="entry name" value="GAMMA-BUTYROBETAINE HYDROXYLASE-RELATED"/>
    <property type="match status" value="1"/>
</dbReference>
<dbReference type="Pfam" id="PF02668">
    <property type="entry name" value="TauD"/>
    <property type="match status" value="1"/>
</dbReference>
<sequence>MGEAAIDVAASYDGFFGVGECKGQVEIDGEQVPLVLTPASQEVSGNHEALVAALVANREWVEEKVVTNSAVLLRGFGVRDAVEFDAIVDTLGWPDIRYVGPAPRTHIHGRVWTANEGPLEEFIYYHHEMVLIKEFPGKVILFCEVPPPEGGETPFVPSFRVTERALKEFPEMVEELDAKGLRYTFTALSKDNTKSMRGRGWEDAFATTDKAVAEQRARALGMDVEWLPEERGVRTILGPRQLTRVFPGRKGRRMWFNTVVGMHGKELSSATFADGSEIPADFVRRCGEIIEEESIQFRWEKGDVLILDNLATLHGRRPSGAPRRVLVATCK</sequence>
<evidence type="ECO:0000259" key="2">
    <source>
        <dbReference type="Pfam" id="PF02668"/>
    </source>
</evidence>
<reference evidence="3" key="1">
    <citation type="submission" date="2023-07" db="EMBL/GenBank/DDBJ databases">
        <title>A chromosome-level genome assembly of Lolium multiflorum.</title>
        <authorList>
            <person name="Chen Y."/>
            <person name="Copetti D."/>
            <person name="Kolliker R."/>
            <person name="Studer B."/>
        </authorList>
    </citation>
    <scope>NUCLEOTIDE SEQUENCE</scope>
    <source>
        <strain evidence="3">02402/16</strain>
        <tissue evidence="3">Leaf</tissue>
    </source>
</reference>
<gene>
    <name evidence="3" type="ORF">QYE76_031692</name>
</gene>
<evidence type="ECO:0000313" key="3">
    <source>
        <dbReference type="EMBL" id="KAK1608019.1"/>
    </source>
</evidence>
<dbReference type="PANTHER" id="PTHR10696:SF42">
    <property type="entry name" value="OS08G0383800 PROTEIN"/>
    <property type="match status" value="1"/>
</dbReference>
<dbReference type="InterPro" id="IPR050411">
    <property type="entry name" value="AlphaKG_dependent_hydroxylases"/>
</dbReference>
<dbReference type="InterPro" id="IPR042098">
    <property type="entry name" value="TauD-like_sf"/>
</dbReference>
<protein>
    <recommendedName>
        <fullName evidence="2">TauD/TfdA-like domain-containing protein</fullName>
    </recommendedName>
</protein>
<keyword evidence="4" id="KW-1185">Reference proteome</keyword>
<dbReference type="Proteomes" id="UP001231189">
    <property type="component" value="Unassembled WGS sequence"/>
</dbReference>
<name>A0AAD8QU23_LOLMU</name>
<organism evidence="3 4">
    <name type="scientific">Lolium multiflorum</name>
    <name type="common">Italian ryegrass</name>
    <name type="synonym">Lolium perenne subsp. multiflorum</name>
    <dbReference type="NCBI Taxonomy" id="4521"/>
    <lineage>
        <taxon>Eukaryota</taxon>
        <taxon>Viridiplantae</taxon>
        <taxon>Streptophyta</taxon>
        <taxon>Embryophyta</taxon>
        <taxon>Tracheophyta</taxon>
        <taxon>Spermatophyta</taxon>
        <taxon>Magnoliopsida</taxon>
        <taxon>Liliopsida</taxon>
        <taxon>Poales</taxon>
        <taxon>Poaceae</taxon>
        <taxon>BOP clade</taxon>
        <taxon>Pooideae</taxon>
        <taxon>Poodae</taxon>
        <taxon>Poeae</taxon>
        <taxon>Poeae Chloroplast Group 2 (Poeae type)</taxon>
        <taxon>Loliodinae</taxon>
        <taxon>Loliinae</taxon>
        <taxon>Lolium</taxon>
    </lineage>
</organism>
<dbReference type="EMBL" id="JAUUTY010000007">
    <property type="protein sequence ID" value="KAK1608019.1"/>
    <property type="molecule type" value="Genomic_DNA"/>
</dbReference>
<dbReference type="Gene3D" id="3.60.130.10">
    <property type="entry name" value="Clavaminate synthase-like"/>
    <property type="match status" value="1"/>
</dbReference>
<feature type="domain" description="TauD/TfdA-like" evidence="2">
    <location>
        <begin position="50"/>
        <end position="327"/>
    </location>
</feature>
<dbReference type="SUPFAM" id="SSF51197">
    <property type="entry name" value="Clavaminate synthase-like"/>
    <property type="match status" value="1"/>
</dbReference>
<dbReference type="GO" id="GO:0016491">
    <property type="term" value="F:oxidoreductase activity"/>
    <property type="evidence" value="ECO:0007669"/>
    <property type="project" value="UniProtKB-KW"/>
</dbReference>